<sequence length="146" mass="16153">MASIKVLAESPNLLGSIPSEYAYSTTHYTPVASDQEGSTLIPDQRSKVIDKLGKACEEWGFFLLVNHGVPVTLIDKVCDASNEFFNLSEDEKRNFDGKNAFNPIRCGSSYHNSRMAKISQTSLQVTDYIHFVVIAANFHLSIAKGH</sequence>
<dbReference type="InterPro" id="IPR026992">
    <property type="entry name" value="DIOX_N"/>
</dbReference>
<name>A0AA88UG47_9ASTE</name>
<dbReference type="InterPro" id="IPR027443">
    <property type="entry name" value="IPNS-like_sf"/>
</dbReference>
<organism evidence="4 5">
    <name type="scientific">Escallonia rubra</name>
    <dbReference type="NCBI Taxonomy" id="112253"/>
    <lineage>
        <taxon>Eukaryota</taxon>
        <taxon>Viridiplantae</taxon>
        <taxon>Streptophyta</taxon>
        <taxon>Embryophyta</taxon>
        <taxon>Tracheophyta</taxon>
        <taxon>Spermatophyta</taxon>
        <taxon>Magnoliopsida</taxon>
        <taxon>eudicotyledons</taxon>
        <taxon>Gunneridae</taxon>
        <taxon>Pentapetalae</taxon>
        <taxon>asterids</taxon>
        <taxon>campanulids</taxon>
        <taxon>Escalloniales</taxon>
        <taxon>Escalloniaceae</taxon>
        <taxon>Escallonia</taxon>
    </lineage>
</organism>
<dbReference type="EMBL" id="JAVXUO010002352">
    <property type="protein sequence ID" value="KAK2973982.1"/>
    <property type="molecule type" value="Genomic_DNA"/>
</dbReference>
<dbReference type="AlphaFoldDB" id="A0AA88UG47"/>
<dbReference type="PANTHER" id="PTHR47990">
    <property type="entry name" value="2-OXOGLUTARATE (2OG) AND FE(II)-DEPENDENT OXYGENASE SUPERFAMILY PROTEIN-RELATED"/>
    <property type="match status" value="1"/>
</dbReference>
<dbReference type="GO" id="GO:0046872">
    <property type="term" value="F:metal ion binding"/>
    <property type="evidence" value="ECO:0007669"/>
    <property type="project" value="UniProtKB-KW"/>
</dbReference>
<evidence type="ECO:0000259" key="3">
    <source>
        <dbReference type="Pfam" id="PF14226"/>
    </source>
</evidence>
<evidence type="ECO:0000313" key="4">
    <source>
        <dbReference type="EMBL" id="KAK2973982.1"/>
    </source>
</evidence>
<dbReference type="SUPFAM" id="SSF51197">
    <property type="entry name" value="Clavaminate synthase-like"/>
    <property type="match status" value="1"/>
</dbReference>
<evidence type="ECO:0000313" key="5">
    <source>
        <dbReference type="Proteomes" id="UP001187471"/>
    </source>
</evidence>
<proteinExistence type="predicted"/>
<evidence type="ECO:0000256" key="1">
    <source>
        <dbReference type="ARBA" id="ARBA00022723"/>
    </source>
</evidence>
<keyword evidence="5" id="KW-1185">Reference proteome</keyword>
<evidence type="ECO:0000256" key="2">
    <source>
        <dbReference type="ARBA" id="ARBA00023004"/>
    </source>
</evidence>
<keyword evidence="2" id="KW-0408">Iron</keyword>
<reference evidence="4" key="1">
    <citation type="submission" date="2022-12" db="EMBL/GenBank/DDBJ databases">
        <title>Draft genome assemblies for two species of Escallonia (Escalloniales).</title>
        <authorList>
            <person name="Chanderbali A."/>
            <person name="Dervinis C."/>
            <person name="Anghel I."/>
            <person name="Soltis D."/>
            <person name="Soltis P."/>
            <person name="Zapata F."/>
        </authorList>
    </citation>
    <scope>NUCLEOTIDE SEQUENCE</scope>
    <source>
        <strain evidence="4">UCBG92.1500</strain>
        <tissue evidence="4">Leaf</tissue>
    </source>
</reference>
<dbReference type="Proteomes" id="UP001187471">
    <property type="component" value="Unassembled WGS sequence"/>
</dbReference>
<feature type="domain" description="Non-haem dioxygenase N-terminal" evidence="3">
    <location>
        <begin position="41"/>
        <end position="128"/>
    </location>
</feature>
<dbReference type="InterPro" id="IPR050231">
    <property type="entry name" value="Iron_ascorbate_oxido_reductase"/>
</dbReference>
<dbReference type="Pfam" id="PF14226">
    <property type="entry name" value="DIOX_N"/>
    <property type="match status" value="1"/>
</dbReference>
<protein>
    <recommendedName>
        <fullName evidence="3">Non-haem dioxygenase N-terminal domain-containing protein</fullName>
    </recommendedName>
</protein>
<comment type="caution">
    <text evidence="4">The sequence shown here is derived from an EMBL/GenBank/DDBJ whole genome shotgun (WGS) entry which is preliminary data.</text>
</comment>
<accession>A0AA88UG47</accession>
<keyword evidence="1" id="KW-0479">Metal-binding</keyword>
<dbReference type="Gene3D" id="2.60.120.330">
    <property type="entry name" value="B-lactam Antibiotic, Isopenicillin N Synthase, Chain"/>
    <property type="match status" value="1"/>
</dbReference>
<gene>
    <name evidence="4" type="ORF">RJ640_013543</name>
</gene>